<gene>
    <name evidence="2" type="ORF">C1I63_06020</name>
</gene>
<reference evidence="2 3" key="1">
    <citation type="submission" date="2018-03" db="EMBL/GenBank/DDBJ databases">
        <title>Bacteriophage NCPPB3778 and a type I-E CRISPR drive the evolution of the US Biological Select Agent, Rathayibacter toxicus.</title>
        <authorList>
            <person name="Davis E.W.II."/>
            <person name="Tabima J.F."/>
            <person name="Weisberg A.J."/>
            <person name="Dantas Lopes L."/>
            <person name="Wiseman M.S."/>
            <person name="Wiseman M.S."/>
            <person name="Pupko T."/>
            <person name="Belcher M.S."/>
            <person name="Sechler A.J."/>
            <person name="Tancos M.A."/>
            <person name="Schroeder B.K."/>
            <person name="Murray T.D."/>
            <person name="Luster D.G."/>
            <person name="Schneider W.L."/>
            <person name="Rogers E."/>
            <person name="Andreote F.D."/>
            <person name="Grunwald N.J."/>
            <person name="Putnam M.L."/>
            <person name="Chang J.H."/>
        </authorList>
    </citation>
    <scope>NUCLEOTIDE SEQUENCE [LARGE SCALE GENOMIC DNA]</scope>
    <source>
        <strain evidence="2 3">DSM 15933</strain>
    </source>
</reference>
<keyword evidence="3" id="KW-1185">Reference proteome</keyword>
<dbReference type="Pfam" id="PF00144">
    <property type="entry name" value="Beta-lactamase"/>
    <property type="match status" value="1"/>
</dbReference>
<feature type="domain" description="Beta-lactamase-related" evidence="1">
    <location>
        <begin position="26"/>
        <end position="364"/>
    </location>
</feature>
<dbReference type="Gene3D" id="3.40.710.10">
    <property type="entry name" value="DD-peptidase/beta-lactamase superfamily"/>
    <property type="match status" value="1"/>
</dbReference>
<accession>A0A2T4USE4</accession>
<evidence type="ECO:0000313" key="2">
    <source>
        <dbReference type="EMBL" id="PTL72449.1"/>
    </source>
</evidence>
<dbReference type="Proteomes" id="UP000241085">
    <property type="component" value="Unassembled WGS sequence"/>
</dbReference>
<dbReference type="SUPFAM" id="SSF56601">
    <property type="entry name" value="beta-lactamase/transpeptidase-like"/>
    <property type="match status" value="1"/>
</dbReference>
<proteinExistence type="predicted"/>
<sequence length="376" mass="39666">MTTVHGHVEPGFERVADAFLLNITDRDEVGAACSVVIDGTSVVDVWAGTGRDGAPWTRATRTAVFSVSKAVTAICLLMAADRGLLDLDAPVASYWPEFATHGKGAITVRHALAHRTGVIGFTQPWSAESLAAWDPIVEDLAGQSPLWEPDTAFAYHPVSVGFLAGEVLRRATGLRPSEWLARYVTEPLGLLMTYGADADHPELAPVVLPARGTLEIPLSLQDHEQLVLRSVLADGAYGPDLFSAATTARFLGPESPAANVVTRARDLARLFSAVVSTVDGVRLVGDSVLEEATRPLSYGKPFLGPDKGDVWGTGFMLHSARRGMAGPGSFGHDGAGGHLAFAHPGLGLGFGYHTSRAGGDDDIRAEALCAALRESL</sequence>
<dbReference type="InterPro" id="IPR012338">
    <property type="entry name" value="Beta-lactam/transpept-like"/>
</dbReference>
<organism evidence="2 3">
    <name type="scientific">Rathayibacter caricis DSM 15933</name>
    <dbReference type="NCBI Taxonomy" id="1328867"/>
    <lineage>
        <taxon>Bacteria</taxon>
        <taxon>Bacillati</taxon>
        <taxon>Actinomycetota</taxon>
        <taxon>Actinomycetes</taxon>
        <taxon>Micrococcales</taxon>
        <taxon>Microbacteriaceae</taxon>
        <taxon>Rathayibacter</taxon>
    </lineage>
</organism>
<dbReference type="EMBL" id="PZPL01000001">
    <property type="protein sequence ID" value="PTL72449.1"/>
    <property type="molecule type" value="Genomic_DNA"/>
</dbReference>
<protein>
    <submittedName>
        <fullName evidence="2">Carboxylesterase</fullName>
    </submittedName>
</protein>
<dbReference type="AlphaFoldDB" id="A0A2T4USE4"/>
<evidence type="ECO:0000313" key="3">
    <source>
        <dbReference type="Proteomes" id="UP000241085"/>
    </source>
</evidence>
<evidence type="ECO:0000259" key="1">
    <source>
        <dbReference type="Pfam" id="PF00144"/>
    </source>
</evidence>
<comment type="caution">
    <text evidence="2">The sequence shown here is derived from an EMBL/GenBank/DDBJ whole genome shotgun (WGS) entry which is preliminary data.</text>
</comment>
<dbReference type="InterPro" id="IPR052907">
    <property type="entry name" value="Beta-lactamase/esterase"/>
</dbReference>
<dbReference type="PANTHER" id="PTHR43319">
    <property type="entry name" value="BETA-LACTAMASE-RELATED"/>
    <property type="match status" value="1"/>
</dbReference>
<dbReference type="InterPro" id="IPR001466">
    <property type="entry name" value="Beta-lactam-related"/>
</dbReference>
<dbReference type="PANTHER" id="PTHR43319:SF3">
    <property type="entry name" value="BETA-LACTAMASE-RELATED DOMAIN-CONTAINING PROTEIN"/>
    <property type="match status" value="1"/>
</dbReference>
<dbReference type="RefSeq" id="WP_107574152.1">
    <property type="nucleotide sequence ID" value="NZ_PZPL01000001.1"/>
</dbReference>
<name>A0A2T4USE4_9MICO</name>